<gene>
    <name evidence="1" type="ORF">AU381_16190</name>
</gene>
<proteinExistence type="predicted"/>
<dbReference type="AlphaFoldDB" id="A0A178Y5H0"/>
<reference evidence="1 2" key="1">
    <citation type="journal article" date="2016" name="Int. J. Syst. Evol. Microbiol.">
        <title>Ensifer glycinis sp. nov., an novel rhizobial species associated with Glycine spp.</title>
        <authorList>
            <person name="Yan H."/>
            <person name="Yan J."/>
            <person name="Sui X.H."/>
            <person name="Wang E.T."/>
            <person name="Chen W.X."/>
            <person name="Zhang X.X."/>
            <person name="Chen W.F."/>
        </authorList>
    </citation>
    <scope>NUCLEOTIDE SEQUENCE [LARGE SCALE GENOMIC DNA]</scope>
    <source>
        <strain evidence="1 2">CCBAU 23380</strain>
    </source>
</reference>
<organism evidence="1 2">
    <name type="scientific">Sinorhizobium glycinis</name>
    <dbReference type="NCBI Taxonomy" id="1472378"/>
    <lineage>
        <taxon>Bacteria</taxon>
        <taxon>Pseudomonadati</taxon>
        <taxon>Pseudomonadota</taxon>
        <taxon>Alphaproteobacteria</taxon>
        <taxon>Hyphomicrobiales</taxon>
        <taxon>Rhizobiaceae</taxon>
        <taxon>Sinorhizobium/Ensifer group</taxon>
        <taxon>Sinorhizobium</taxon>
    </lineage>
</organism>
<evidence type="ECO:0000313" key="2">
    <source>
        <dbReference type="Proteomes" id="UP000094025"/>
    </source>
</evidence>
<sequence>MPAVSNLSYDDWLEHAFSHSIRPHGNPWFFDEDPPWWDPEPPVAIDYFTRLFSTTEHSLAFFSDAQIAQGLTYLLSTSASGDNGWFYKTSTSTAARLRCVEAIENLFTDLFAPRCAAVLGHIDEPGAAPLNAVCYMWWDEFPCLALADDPTFDLMHRAAIGVMRRTLRLDSIACQEAALHGLGHWARNRPDEVAASIDEFLGDGRSKRAEIVSYARSARCGCVL</sequence>
<dbReference type="RefSeq" id="WP_064240542.1">
    <property type="nucleotide sequence ID" value="NZ_LPUX01000050.1"/>
</dbReference>
<dbReference type="OrthoDB" id="7631126at2"/>
<accession>A0A178Y5H0</accession>
<dbReference type="Proteomes" id="UP000094025">
    <property type="component" value="Unassembled WGS sequence"/>
</dbReference>
<protein>
    <submittedName>
        <fullName evidence="1">Uncharacterized protein</fullName>
    </submittedName>
</protein>
<name>A0A178Y5H0_9HYPH</name>
<keyword evidence="2" id="KW-1185">Reference proteome</keyword>
<evidence type="ECO:0000313" key="1">
    <source>
        <dbReference type="EMBL" id="OAP42707.1"/>
    </source>
</evidence>
<comment type="caution">
    <text evidence="1">The sequence shown here is derived from an EMBL/GenBank/DDBJ whole genome shotgun (WGS) entry which is preliminary data.</text>
</comment>
<dbReference type="EMBL" id="LPUX01000050">
    <property type="protein sequence ID" value="OAP42707.1"/>
    <property type="molecule type" value="Genomic_DNA"/>
</dbReference>
<dbReference type="STRING" id="1472378.AU381_16190"/>